<dbReference type="AlphaFoldDB" id="A0A8S3GJG5"/>
<sequence>LLATVEPRTIHVYDKSRAVVLSTDNGEIRDSNKIMFMRVLKCTTCYLLSVRHYSEASIIQTLQFHHPIIRVQLYIYLN</sequence>
<reference evidence="1" key="1">
    <citation type="submission" date="2021-02" db="EMBL/GenBank/DDBJ databases">
        <authorList>
            <person name="Nowell W R."/>
        </authorList>
    </citation>
    <scope>NUCLEOTIDE SEQUENCE</scope>
</reference>
<organism evidence="1 2">
    <name type="scientific">Rotaria magnacalcarata</name>
    <dbReference type="NCBI Taxonomy" id="392030"/>
    <lineage>
        <taxon>Eukaryota</taxon>
        <taxon>Metazoa</taxon>
        <taxon>Spiralia</taxon>
        <taxon>Gnathifera</taxon>
        <taxon>Rotifera</taxon>
        <taxon>Eurotatoria</taxon>
        <taxon>Bdelloidea</taxon>
        <taxon>Philodinida</taxon>
        <taxon>Philodinidae</taxon>
        <taxon>Rotaria</taxon>
    </lineage>
</organism>
<dbReference type="EMBL" id="CAJOBH010272801">
    <property type="protein sequence ID" value="CAF5166041.1"/>
    <property type="molecule type" value="Genomic_DNA"/>
</dbReference>
<proteinExistence type="predicted"/>
<name>A0A8S3GJG5_9BILA</name>
<protein>
    <submittedName>
        <fullName evidence="1">Uncharacterized protein</fullName>
    </submittedName>
</protein>
<evidence type="ECO:0000313" key="2">
    <source>
        <dbReference type="Proteomes" id="UP000681967"/>
    </source>
</evidence>
<accession>A0A8S3GJG5</accession>
<evidence type="ECO:0000313" key="1">
    <source>
        <dbReference type="EMBL" id="CAF5166041.1"/>
    </source>
</evidence>
<dbReference type="Proteomes" id="UP000681967">
    <property type="component" value="Unassembled WGS sequence"/>
</dbReference>
<comment type="caution">
    <text evidence="1">The sequence shown here is derived from an EMBL/GenBank/DDBJ whole genome shotgun (WGS) entry which is preliminary data.</text>
</comment>
<feature type="non-terminal residue" evidence="1">
    <location>
        <position position="1"/>
    </location>
</feature>
<gene>
    <name evidence="1" type="ORF">BYL167_LOCUS75949</name>
</gene>